<dbReference type="RefSeq" id="WP_252619955.1">
    <property type="nucleotide sequence ID" value="NZ_CP099490.1"/>
</dbReference>
<dbReference type="Proteomes" id="UP001056535">
    <property type="component" value="Chromosome"/>
</dbReference>
<evidence type="ECO:0000313" key="2">
    <source>
        <dbReference type="EMBL" id="USQ75529.1"/>
    </source>
</evidence>
<name>A0ABY4YFZ1_9MICO</name>
<evidence type="ECO:0000256" key="1">
    <source>
        <dbReference type="SAM" id="MobiDB-lite"/>
    </source>
</evidence>
<feature type="region of interest" description="Disordered" evidence="1">
    <location>
        <begin position="656"/>
        <end position="676"/>
    </location>
</feature>
<reference evidence="2" key="1">
    <citation type="submission" date="2022-06" db="EMBL/GenBank/DDBJ databases">
        <title>Ornithinimicrobium JY.X270.</title>
        <authorList>
            <person name="Huang Y."/>
        </authorList>
    </citation>
    <scope>NUCLEOTIDE SEQUENCE</scope>
    <source>
        <strain evidence="2">JY.X270</strain>
    </source>
</reference>
<organism evidence="2 3">
    <name type="scientific">Ornithinimicrobium cryptoxanthini</name>
    <dbReference type="NCBI Taxonomy" id="2934161"/>
    <lineage>
        <taxon>Bacteria</taxon>
        <taxon>Bacillati</taxon>
        <taxon>Actinomycetota</taxon>
        <taxon>Actinomycetes</taxon>
        <taxon>Micrococcales</taxon>
        <taxon>Ornithinimicrobiaceae</taxon>
        <taxon>Ornithinimicrobium</taxon>
    </lineage>
</organism>
<accession>A0ABY4YFZ1</accession>
<feature type="compositionally biased region" description="Basic and acidic residues" evidence="1">
    <location>
        <begin position="481"/>
        <end position="500"/>
    </location>
</feature>
<dbReference type="EMBL" id="CP099490">
    <property type="protein sequence ID" value="USQ75529.1"/>
    <property type="molecule type" value="Genomic_DNA"/>
</dbReference>
<feature type="region of interest" description="Disordered" evidence="1">
    <location>
        <begin position="264"/>
        <end position="292"/>
    </location>
</feature>
<proteinExistence type="predicted"/>
<keyword evidence="3" id="KW-1185">Reference proteome</keyword>
<evidence type="ECO:0000313" key="3">
    <source>
        <dbReference type="Proteomes" id="UP001056535"/>
    </source>
</evidence>
<sequence>MARYVSSEILSVTAYSKRWAYLATTGTDLPTLATWDKELNRERRVLVPVDVQAFVATADGEQVTPVGGVLKDPEPFADLTSLSAGVHLHWALPDSLLSGRAAEDSTLPDFPRLPDRWVVVRTLSRQGESTVHQRGWVIDAATAGVAPLESYAGGTVASTGTVVGGGTTGTGPTSEPEVLDPLDAAARRSLLWTGTYAGAQGRFTFHDDLGDLAAVREAGTLLSSRACYLVAGWYAADDVDPLNGIGWQHTLEEVTSGLGWIVTRDGPDSDEEGVDPATRRAESRAGQKAPTEGTIETVTSTGVQVLHHEGLAPSGLVQVGRVAKTVFGRRAPSYRTLLHGAVLGVPVDGTVSGRDHRPASSSVTGAIGLDLDDVAAALAAEGLSSSTSSRSAAEHLMAAFTSGLLARIGSPDGLFDLDEHEHTETFGSVPGPPLPGLKPDRLRAEDALPTNPLTVGRKGRGARQVAKSPRIAFTGGVRGLRGKEQRDEERRDQEQRERKPQPPPSKGSVINRGASEDPASREVIKAAPRIFRPAAPLLGLRGVRPGGRHHHDGSHDASERLVCRRPGDIVTALTGIVEGQHVLPTLGSGAVPNEVLPLAREMVLLNGYDATWLASVGDQRVAAEKAVKVRLAGELLRLYGTDATYDGTGVSALTKAATGTRPRASGSPVWESHQARRDPVRAQLASALSAHSLLDGMAPSPVALTTWAQPWCPLFVEWEVLLEGRDDLDGWQLGPTDLEPAPAPQGAAPQSATVTRVLRGRAPLNTGVGKKLAESIGDWLKDEEKRDEQPGASQLSDPDEKALAELATMLGPLGVASASLDGVREQLLGIAYRGFVVRQKSAPDEDGLPEASERAVPLFGGTLTVTDLRLVDTFGRVLPVDVTDLATTSALEVPGAGSSIQVTPRLQHGARWLFRLVDPAHPITADPVTATEAWVDQVRPDLSVNPISGFLLPDHIDEACEVFDRDGHPLGQIGHDGVTNAVLWEPAPGRPVPPSAGPLDPSTPAHAQLAGRLAAGLVQADIEARTEAGSTEREHTALSAFLGVIDSTLWSVDTYAALGSPTIAGLVGRPLAIVRATLRLDAPSDLGEVKVTAPGGPGERRAAFEALRRHRFPVRLGELGRSDDATIGFFVDDDYSRFHVVDKVVAQVARESRRHRGHLGLLGATVTPEVSPIEHPYIHPEDTLLVAIGQVVRLTIVMVPGGRVHLTSGILPRKALGLADEWVTPGLSRLSPSMRVGPLLVDPAEIKLPLVASLGPDQVFTRRTGPLTWRDDPIVAATAAAYLPRLPHEAQEGWIRVTPEPTEE</sequence>
<feature type="region of interest" description="Disordered" evidence="1">
    <location>
        <begin position="423"/>
        <end position="442"/>
    </location>
</feature>
<feature type="region of interest" description="Disordered" evidence="1">
    <location>
        <begin position="731"/>
        <end position="751"/>
    </location>
</feature>
<gene>
    <name evidence="2" type="ORF">NF557_13030</name>
</gene>
<feature type="region of interest" description="Disordered" evidence="1">
    <location>
        <begin position="447"/>
        <end position="520"/>
    </location>
</feature>
<protein>
    <submittedName>
        <fullName evidence="2">Uncharacterized protein</fullName>
    </submittedName>
</protein>